<dbReference type="EMBL" id="JAQQAF010000002">
    <property type="protein sequence ID" value="KAJ8505431.1"/>
    <property type="molecule type" value="Genomic_DNA"/>
</dbReference>
<protein>
    <submittedName>
        <fullName evidence="1">Uncharacterized protein</fullName>
    </submittedName>
</protein>
<name>A0AAV8RKK7_ENSVE</name>
<keyword evidence="2" id="KW-1185">Reference proteome</keyword>
<sequence length="82" mass="8810">MIVAVSGGMPFCRMNGVMGFGSVVSGNLTELREVFVSLGLAELSRIWGFDNLVTGSSDGILHGKGAPEGSTWFGYLHWFAKR</sequence>
<dbReference type="AlphaFoldDB" id="A0AAV8RKK7"/>
<organism evidence="1 2">
    <name type="scientific">Ensete ventricosum</name>
    <name type="common">Abyssinian banana</name>
    <name type="synonym">Musa ensete</name>
    <dbReference type="NCBI Taxonomy" id="4639"/>
    <lineage>
        <taxon>Eukaryota</taxon>
        <taxon>Viridiplantae</taxon>
        <taxon>Streptophyta</taxon>
        <taxon>Embryophyta</taxon>
        <taxon>Tracheophyta</taxon>
        <taxon>Spermatophyta</taxon>
        <taxon>Magnoliopsida</taxon>
        <taxon>Liliopsida</taxon>
        <taxon>Zingiberales</taxon>
        <taxon>Musaceae</taxon>
        <taxon>Ensete</taxon>
    </lineage>
</organism>
<accession>A0AAV8RKK7</accession>
<evidence type="ECO:0000313" key="2">
    <source>
        <dbReference type="Proteomes" id="UP001222027"/>
    </source>
</evidence>
<gene>
    <name evidence="1" type="ORF">OPV22_006317</name>
</gene>
<reference evidence="1 2" key="1">
    <citation type="submission" date="2022-12" db="EMBL/GenBank/DDBJ databases">
        <title>Chromosome-scale assembly of the Ensete ventricosum genome.</title>
        <authorList>
            <person name="Dussert Y."/>
            <person name="Stocks J."/>
            <person name="Wendawek A."/>
            <person name="Woldeyes F."/>
            <person name="Nichols R.A."/>
            <person name="Borrell J.S."/>
        </authorList>
    </citation>
    <scope>NUCLEOTIDE SEQUENCE [LARGE SCALE GENOMIC DNA]</scope>
    <source>
        <strain evidence="2">cv. Maze</strain>
        <tissue evidence="1">Seeds</tissue>
    </source>
</reference>
<dbReference type="Proteomes" id="UP001222027">
    <property type="component" value="Unassembled WGS sequence"/>
</dbReference>
<comment type="caution">
    <text evidence="1">The sequence shown here is derived from an EMBL/GenBank/DDBJ whole genome shotgun (WGS) entry which is preliminary data.</text>
</comment>
<proteinExistence type="predicted"/>
<evidence type="ECO:0000313" key="1">
    <source>
        <dbReference type="EMBL" id="KAJ8505431.1"/>
    </source>
</evidence>